<comment type="caution">
    <text evidence="1">The sequence shown here is derived from an EMBL/GenBank/DDBJ whole genome shotgun (WGS) entry which is preliminary data.</text>
</comment>
<dbReference type="EMBL" id="JASCZI010241670">
    <property type="protein sequence ID" value="MED6204197.1"/>
    <property type="molecule type" value="Genomic_DNA"/>
</dbReference>
<organism evidence="1 2">
    <name type="scientific">Stylosanthes scabra</name>
    <dbReference type="NCBI Taxonomy" id="79078"/>
    <lineage>
        <taxon>Eukaryota</taxon>
        <taxon>Viridiplantae</taxon>
        <taxon>Streptophyta</taxon>
        <taxon>Embryophyta</taxon>
        <taxon>Tracheophyta</taxon>
        <taxon>Spermatophyta</taxon>
        <taxon>Magnoliopsida</taxon>
        <taxon>eudicotyledons</taxon>
        <taxon>Gunneridae</taxon>
        <taxon>Pentapetalae</taxon>
        <taxon>rosids</taxon>
        <taxon>fabids</taxon>
        <taxon>Fabales</taxon>
        <taxon>Fabaceae</taxon>
        <taxon>Papilionoideae</taxon>
        <taxon>50 kb inversion clade</taxon>
        <taxon>dalbergioids sensu lato</taxon>
        <taxon>Dalbergieae</taxon>
        <taxon>Pterocarpus clade</taxon>
        <taxon>Stylosanthes</taxon>
    </lineage>
</organism>
<evidence type="ECO:0000313" key="1">
    <source>
        <dbReference type="EMBL" id="MED6204197.1"/>
    </source>
</evidence>
<gene>
    <name evidence="1" type="ORF">PIB30_006953</name>
</gene>
<reference evidence="1 2" key="1">
    <citation type="journal article" date="2023" name="Plants (Basel)">
        <title>Bridging the Gap: Combining Genomics and Transcriptomics Approaches to Understand Stylosanthes scabra, an Orphan Legume from the Brazilian Caatinga.</title>
        <authorList>
            <person name="Ferreira-Neto J.R.C."/>
            <person name="da Silva M.D."/>
            <person name="Binneck E."/>
            <person name="de Melo N.F."/>
            <person name="da Silva R.H."/>
            <person name="de Melo A.L.T.M."/>
            <person name="Pandolfi V."/>
            <person name="Bustamante F.O."/>
            <person name="Brasileiro-Vidal A.C."/>
            <person name="Benko-Iseppon A.M."/>
        </authorList>
    </citation>
    <scope>NUCLEOTIDE SEQUENCE [LARGE SCALE GENOMIC DNA]</scope>
    <source>
        <tissue evidence="1">Leaves</tissue>
    </source>
</reference>
<accession>A0ABU6Y110</accession>
<dbReference type="Proteomes" id="UP001341840">
    <property type="component" value="Unassembled WGS sequence"/>
</dbReference>
<proteinExistence type="predicted"/>
<protein>
    <submittedName>
        <fullName evidence="1">Uncharacterized protein</fullName>
    </submittedName>
</protein>
<evidence type="ECO:0000313" key="2">
    <source>
        <dbReference type="Proteomes" id="UP001341840"/>
    </source>
</evidence>
<name>A0ABU6Y110_9FABA</name>
<sequence length="112" mass="12151">MAVNWVLDLDWTGRLDRSSHESSFISISLTAIVIPSALLTAVPPALASNASTQVDSFASHRTSFHYCLFVAVCRRSSEPCIVEVLKGEILENEVNGNGKCEWIVNCGILISA</sequence>
<keyword evidence="2" id="KW-1185">Reference proteome</keyword>